<evidence type="ECO:0000313" key="3">
    <source>
        <dbReference type="EMBL" id="MDQ0287503.1"/>
    </source>
</evidence>
<feature type="domain" description="SAF" evidence="2">
    <location>
        <begin position="48"/>
        <end position="110"/>
    </location>
</feature>
<dbReference type="InterPro" id="IPR013974">
    <property type="entry name" value="SAF"/>
</dbReference>
<name>A0ABU0B451_9FIRM</name>
<dbReference type="RefSeq" id="WP_307403346.1">
    <property type="nucleotide sequence ID" value="NZ_JAUSUX010000028.1"/>
</dbReference>
<accession>A0ABU0B451</accession>
<comment type="caution">
    <text evidence="3">The sequence shown here is derived from an EMBL/GenBank/DDBJ whole genome shotgun (WGS) entry which is preliminary data.</text>
</comment>
<evidence type="ECO:0000259" key="2">
    <source>
        <dbReference type="SMART" id="SM00858"/>
    </source>
</evidence>
<dbReference type="Pfam" id="PF08666">
    <property type="entry name" value="SAF"/>
    <property type="match status" value="1"/>
</dbReference>
<feature type="region of interest" description="Disordered" evidence="1">
    <location>
        <begin position="234"/>
        <end position="266"/>
    </location>
</feature>
<dbReference type="SMART" id="SM00858">
    <property type="entry name" value="SAF"/>
    <property type="match status" value="1"/>
</dbReference>
<proteinExistence type="predicted"/>
<gene>
    <name evidence="3" type="ORF">J2Z49_002631</name>
</gene>
<organism evidence="3 4">
    <name type="scientific">Desulfofundulus luciae</name>
    <dbReference type="NCBI Taxonomy" id="74702"/>
    <lineage>
        <taxon>Bacteria</taxon>
        <taxon>Bacillati</taxon>
        <taxon>Bacillota</taxon>
        <taxon>Clostridia</taxon>
        <taxon>Eubacteriales</taxon>
        <taxon>Peptococcaceae</taxon>
        <taxon>Desulfofundulus</taxon>
    </lineage>
</organism>
<dbReference type="CDD" id="cd11614">
    <property type="entry name" value="SAF_CpaB_FlgA_like"/>
    <property type="match status" value="1"/>
</dbReference>
<protein>
    <submittedName>
        <fullName evidence="3">Pilus assembly protein CpaB</fullName>
    </submittedName>
</protein>
<sequence>MRFRFRNPPLTSIRRHLPLLAAVAIGLAVALFSARYLLLYVNTHRETVRVPVPARDIPPYTVISSQDVTWRDIVAGGEEPGAVRDPAEAVGKLALTTLYRGEQIRKERLADPNLVAGRQVVSLNVDVARCVGGSLRAGDLVDVWWVNDPNPATGWTLAASDAVVLDIRDSAGKSVLASNNIVQQALGGASPSSSNPPAVVVLAVKTGDVPKVVGGASPKSQNVVLTKKFSIGGAGSAVSEGQATASGENRQAEFRGNPAPGSGHNP</sequence>
<dbReference type="EMBL" id="JAUSUX010000028">
    <property type="protein sequence ID" value="MDQ0287503.1"/>
    <property type="molecule type" value="Genomic_DNA"/>
</dbReference>
<evidence type="ECO:0000256" key="1">
    <source>
        <dbReference type="SAM" id="MobiDB-lite"/>
    </source>
</evidence>
<feature type="compositionally biased region" description="Polar residues" evidence="1">
    <location>
        <begin position="239"/>
        <end position="249"/>
    </location>
</feature>
<reference evidence="3 4" key="1">
    <citation type="submission" date="2023-07" db="EMBL/GenBank/DDBJ databases">
        <title>Genomic Encyclopedia of Type Strains, Phase IV (KMG-IV): sequencing the most valuable type-strain genomes for metagenomic binning, comparative biology and taxonomic classification.</title>
        <authorList>
            <person name="Goeker M."/>
        </authorList>
    </citation>
    <scope>NUCLEOTIDE SEQUENCE [LARGE SCALE GENOMIC DNA]</scope>
    <source>
        <strain evidence="3 4">DSM 12396</strain>
    </source>
</reference>
<evidence type="ECO:0000313" key="4">
    <source>
        <dbReference type="Proteomes" id="UP001225644"/>
    </source>
</evidence>
<dbReference type="Proteomes" id="UP001225644">
    <property type="component" value="Unassembled WGS sequence"/>
</dbReference>
<keyword evidence="4" id="KW-1185">Reference proteome</keyword>
<dbReference type="Gene3D" id="3.90.1210.10">
    <property type="entry name" value="Antifreeze-like/N-acetylneuraminic acid synthase C-terminal domain"/>
    <property type="match status" value="1"/>
</dbReference>